<keyword evidence="2" id="KW-1185">Reference proteome</keyword>
<proteinExistence type="predicted"/>
<gene>
    <name evidence="1" type="ORF">GGR20_001007</name>
</gene>
<reference evidence="1 2" key="1">
    <citation type="submission" date="2020-08" db="EMBL/GenBank/DDBJ databases">
        <title>Genomic Encyclopedia of Type Strains, Phase IV (KMG-IV): sequencing the most valuable type-strain genomes for metagenomic binning, comparative biology and taxonomic classification.</title>
        <authorList>
            <person name="Goeker M."/>
        </authorList>
    </citation>
    <scope>NUCLEOTIDE SEQUENCE [LARGE SCALE GENOMIC DNA]</scope>
    <source>
        <strain evidence="1 2">DSM 23447</strain>
    </source>
</reference>
<dbReference type="EMBL" id="JACIEW010000002">
    <property type="protein sequence ID" value="MBB4051371.1"/>
    <property type="molecule type" value="Genomic_DNA"/>
</dbReference>
<organism evidence="1 2">
    <name type="scientific">Devosia subaequoris</name>
    <dbReference type="NCBI Taxonomy" id="395930"/>
    <lineage>
        <taxon>Bacteria</taxon>
        <taxon>Pseudomonadati</taxon>
        <taxon>Pseudomonadota</taxon>
        <taxon>Alphaproteobacteria</taxon>
        <taxon>Hyphomicrobiales</taxon>
        <taxon>Devosiaceae</taxon>
        <taxon>Devosia</taxon>
    </lineage>
</organism>
<comment type="caution">
    <text evidence="1">The sequence shown here is derived from an EMBL/GenBank/DDBJ whole genome shotgun (WGS) entry which is preliminary data.</text>
</comment>
<accession>A0A7W6NB70</accession>
<evidence type="ECO:0000313" key="2">
    <source>
        <dbReference type="Proteomes" id="UP000547011"/>
    </source>
</evidence>
<protein>
    <submittedName>
        <fullName evidence="1">Fe2+ transport system protein FeoA</fullName>
    </submittedName>
</protein>
<evidence type="ECO:0000313" key="1">
    <source>
        <dbReference type="EMBL" id="MBB4051371.1"/>
    </source>
</evidence>
<dbReference type="Proteomes" id="UP000547011">
    <property type="component" value="Unassembled WGS sequence"/>
</dbReference>
<sequence length="275" mass="30428">MTPKTLLGYAEANGAANITVVHTQHGPRKWITIDATVAERLFREPCETGWRKRLRAMGMTAKTLNAVLAAGLLRPLEVKPGHSGFAPLRAGEVDALMDQFLGRAELIDKKPTDCARLLDVSRCLEGTIILHQQIVEGKIWVGRLCGENRPYASIVVKRSDVDAALVWPDRFSFRTASDLTNLDKSIIYAAWRNGWVTSEQEWELRSGQMMPALTRATVDKLSNDFIGLMQLAGGNPRRAGALRRLLAAKGISPAITIERGACAYLREQVRDWLPG</sequence>
<name>A0A7W6NB70_9HYPH</name>
<dbReference type="AlphaFoldDB" id="A0A7W6NB70"/>
<dbReference type="RefSeq" id="WP_183310134.1">
    <property type="nucleotide sequence ID" value="NZ_JACIEW010000002.1"/>
</dbReference>